<evidence type="ECO:0000256" key="1">
    <source>
        <dbReference type="SAM" id="Phobius"/>
    </source>
</evidence>
<keyword evidence="1" id="KW-0472">Membrane</keyword>
<feature type="domain" description="DUF1559" evidence="2">
    <location>
        <begin position="66"/>
        <end position="345"/>
    </location>
</feature>
<dbReference type="AlphaFoldDB" id="A0A2S8GM20"/>
<gene>
    <name evidence="3" type="ORF">C5Y93_13610</name>
</gene>
<comment type="caution">
    <text evidence="3">The sequence shown here is derived from an EMBL/GenBank/DDBJ whole genome shotgun (WGS) entry which is preliminary data.</text>
</comment>
<dbReference type="Gene3D" id="3.30.700.10">
    <property type="entry name" value="Glycoprotein, Type 4 Pilin"/>
    <property type="match status" value="1"/>
</dbReference>
<name>A0A2S8GM20_9BACT</name>
<dbReference type="InterPro" id="IPR045584">
    <property type="entry name" value="Pilin-like"/>
</dbReference>
<dbReference type="InterPro" id="IPR027558">
    <property type="entry name" value="Pre_pil_HX9DG_C"/>
</dbReference>
<evidence type="ECO:0000313" key="3">
    <source>
        <dbReference type="EMBL" id="PQO45483.1"/>
    </source>
</evidence>
<keyword evidence="1" id="KW-0812">Transmembrane</keyword>
<dbReference type="Proteomes" id="UP000237819">
    <property type="component" value="Unassembled WGS sequence"/>
</dbReference>
<dbReference type="InterPro" id="IPR012902">
    <property type="entry name" value="N_methyl_site"/>
</dbReference>
<dbReference type="PANTHER" id="PTHR30093:SF2">
    <property type="entry name" value="TYPE II SECRETION SYSTEM PROTEIN H"/>
    <property type="match status" value="1"/>
</dbReference>
<dbReference type="NCBIfam" id="TIGR02532">
    <property type="entry name" value="IV_pilin_GFxxxE"/>
    <property type="match status" value="1"/>
</dbReference>
<feature type="transmembrane region" description="Helical" evidence="1">
    <location>
        <begin position="39"/>
        <end position="62"/>
    </location>
</feature>
<accession>A0A2S8GM20</accession>
<dbReference type="OrthoDB" id="264135at2"/>
<dbReference type="Pfam" id="PF07596">
    <property type="entry name" value="SBP_bac_10"/>
    <property type="match status" value="1"/>
</dbReference>
<evidence type="ECO:0000259" key="2">
    <source>
        <dbReference type="Pfam" id="PF07596"/>
    </source>
</evidence>
<dbReference type="RefSeq" id="WP_105335974.1">
    <property type="nucleotide sequence ID" value="NZ_PUHZ01000014.1"/>
</dbReference>
<dbReference type="InterPro" id="IPR011453">
    <property type="entry name" value="DUF1559"/>
</dbReference>
<reference evidence="3 4" key="1">
    <citation type="submission" date="2018-02" db="EMBL/GenBank/DDBJ databases">
        <title>Comparative genomes isolates from brazilian mangrove.</title>
        <authorList>
            <person name="Araujo J.E."/>
            <person name="Taketani R.G."/>
            <person name="Silva M.C.P."/>
            <person name="Loureco M.V."/>
            <person name="Andreote F.D."/>
        </authorList>
    </citation>
    <scope>NUCLEOTIDE SEQUENCE [LARGE SCALE GENOMIC DNA]</scope>
    <source>
        <strain evidence="3 4">Nap-Phe MGV</strain>
    </source>
</reference>
<protein>
    <submittedName>
        <fullName evidence="3">Prepilin-type cleavage/methylation domain-containing protein</fullName>
    </submittedName>
</protein>
<dbReference type="NCBIfam" id="TIGR04294">
    <property type="entry name" value="pre_pil_HX9DG"/>
    <property type="match status" value="1"/>
</dbReference>
<dbReference type="PANTHER" id="PTHR30093">
    <property type="entry name" value="GENERAL SECRETION PATHWAY PROTEIN G"/>
    <property type="match status" value="1"/>
</dbReference>
<organism evidence="3 4">
    <name type="scientific">Blastopirellula marina</name>
    <dbReference type="NCBI Taxonomy" id="124"/>
    <lineage>
        <taxon>Bacteria</taxon>
        <taxon>Pseudomonadati</taxon>
        <taxon>Planctomycetota</taxon>
        <taxon>Planctomycetia</taxon>
        <taxon>Pirellulales</taxon>
        <taxon>Pirellulaceae</taxon>
        <taxon>Blastopirellula</taxon>
    </lineage>
</organism>
<sequence length="362" mass="39354">MPPEVTWKGKSVIAAKTNTQRNCQAAITRHSFRRQFSCAAGFSLVELLVVIAIIAILTALILPSVQQARESARRIQCVSNLKQVVLALHNYESTYRKFPPGHALEGGVPDSSTHVYLLPFLEQSNLYESFDMSQSLRLSESNRQAREQPVDILQCPSDPMPAVNNLTGSIYAGTNYAQSMGAQATILKRESLPNQAGMFIRNSSTRFADILDGTSHTGAFSEIRKGPGGEASLSSVGTGSSNDYRVATWLTSNFADSPGLLTSPPPDCDMRSNTVWTYRGLQYFRGNLVPTFYTHTLTPNSGRRDCLDGSKGTRGHLAPRSYHPGGVQVGFADGSVAFHIDTIDLRTWRALGSIAGAEVASH</sequence>
<dbReference type="PROSITE" id="PS00409">
    <property type="entry name" value="PROKAR_NTER_METHYL"/>
    <property type="match status" value="1"/>
</dbReference>
<dbReference type="EMBL" id="PUHZ01000014">
    <property type="protein sequence ID" value="PQO45483.1"/>
    <property type="molecule type" value="Genomic_DNA"/>
</dbReference>
<proteinExistence type="predicted"/>
<keyword evidence="1" id="KW-1133">Transmembrane helix</keyword>
<evidence type="ECO:0000313" key="4">
    <source>
        <dbReference type="Proteomes" id="UP000237819"/>
    </source>
</evidence>
<dbReference type="Pfam" id="PF07963">
    <property type="entry name" value="N_methyl"/>
    <property type="match status" value="1"/>
</dbReference>
<dbReference type="SUPFAM" id="SSF54523">
    <property type="entry name" value="Pili subunits"/>
    <property type="match status" value="1"/>
</dbReference>